<keyword evidence="2" id="KW-0813">Transport</keyword>
<dbReference type="GO" id="GO:0043190">
    <property type="term" value="C:ATP-binding cassette (ABC) transporter complex"/>
    <property type="evidence" value="ECO:0007669"/>
    <property type="project" value="InterPro"/>
</dbReference>
<keyword evidence="3" id="KW-0732">Signal</keyword>
<organism evidence="5 6">
    <name type="scientific">Saliterribacillus persicus</name>
    <dbReference type="NCBI Taxonomy" id="930114"/>
    <lineage>
        <taxon>Bacteria</taxon>
        <taxon>Bacillati</taxon>
        <taxon>Bacillota</taxon>
        <taxon>Bacilli</taxon>
        <taxon>Bacillales</taxon>
        <taxon>Bacillaceae</taxon>
        <taxon>Saliterribacillus</taxon>
    </lineage>
</organism>
<sequence>MKLRLILLASIFTIVACSNQNIDSSSNEKIETDSLTLAVGKEPESGFDPITGWGRYGSPLFQSTLLKLDEDLSYENDLITSYHISRDGLTWTLELREDAKFSDGERLNADDVIFTFEQAQLSQSIVDVTNVDEIEKQSDFSLKIKLKTPQATFLYLLATLGIVPEHAYNDRYQDYPVGTGPYKMVEWKKGEQLIVEENPHYYGKKPSFKKLTFLFLEEDQAFAAAKAGQVDVASVPITYNNQTIDGMKLLSLESVDNRGVILPFLDEGNETAEGIPAGHVVTSNLAIRKAMNLAVDREELVDGVLEGQGTPAYSSVDKLPWWNEDTRIKDDNQELAQEILTSDGWEKNEQGYFEKDELEAGFTLYYPSGDQLRQSLSIVFAEQMQHFGINVVTEGKSWNELENLIFSNPVMMGWGSHDPTELYNLYHSDIKGIDWYNSNLYQNELVDNYLENAMHAKSEEAVNQALKNAQFNGETGLSAKGDASWVWLVNVNHLYFVHEDLKIGEQKIQPHGHGWPVTDFITEWKLKTNE</sequence>
<dbReference type="PANTHER" id="PTHR30290">
    <property type="entry name" value="PERIPLASMIC BINDING COMPONENT OF ABC TRANSPORTER"/>
    <property type="match status" value="1"/>
</dbReference>
<dbReference type="AlphaFoldDB" id="A0A368Y6A3"/>
<dbReference type="RefSeq" id="WP_114351985.1">
    <property type="nucleotide sequence ID" value="NZ_QPJJ01000003.1"/>
</dbReference>
<dbReference type="EMBL" id="QPJJ01000003">
    <property type="protein sequence ID" value="RCW74878.1"/>
    <property type="molecule type" value="Genomic_DNA"/>
</dbReference>
<evidence type="ECO:0000259" key="4">
    <source>
        <dbReference type="Pfam" id="PF00496"/>
    </source>
</evidence>
<dbReference type="InterPro" id="IPR000914">
    <property type="entry name" value="SBP_5_dom"/>
</dbReference>
<dbReference type="SUPFAM" id="SSF53850">
    <property type="entry name" value="Periplasmic binding protein-like II"/>
    <property type="match status" value="1"/>
</dbReference>
<dbReference type="Gene3D" id="3.40.190.10">
    <property type="entry name" value="Periplasmic binding protein-like II"/>
    <property type="match status" value="1"/>
</dbReference>
<dbReference type="OrthoDB" id="9796817at2"/>
<dbReference type="PIRSF" id="PIRSF002741">
    <property type="entry name" value="MppA"/>
    <property type="match status" value="1"/>
</dbReference>
<evidence type="ECO:0000256" key="3">
    <source>
        <dbReference type="ARBA" id="ARBA00022729"/>
    </source>
</evidence>
<comment type="similarity">
    <text evidence="1">Belongs to the bacterial solute-binding protein 5 family.</text>
</comment>
<evidence type="ECO:0000313" key="5">
    <source>
        <dbReference type="EMBL" id="RCW74878.1"/>
    </source>
</evidence>
<dbReference type="PANTHER" id="PTHR30290:SF9">
    <property type="entry name" value="OLIGOPEPTIDE-BINDING PROTEIN APPA"/>
    <property type="match status" value="1"/>
</dbReference>
<dbReference type="GO" id="GO:0015833">
    <property type="term" value="P:peptide transport"/>
    <property type="evidence" value="ECO:0007669"/>
    <property type="project" value="TreeGrafter"/>
</dbReference>
<proteinExistence type="inferred from homology"/>
<dbReference type="Proteomes" id="UP000252585">
    <property type="component" value="Unassembled WGS sequence"/>
</dbReference>
<evidence type="ECO:0000256" key="1">
    <source>
        <dbReference type="ARBA" id="ARBA00005695"/>
    </source>
</evidence>
<gene>
    <name evidence="5" type="ORF">DFR57_103175</name>
</gene>
<comment type="caution">
    <text evidence="5">The sequence shown here is derived from an EMBL/GenBank/DDBJ whole genome shotgun (WGS) entry which is preliminary data.</text>
</comment>
<dbReference type="GO" id="GO:0042597">
    <property type="term" value="C:periplasmic space"/>
    <property type="evidence" value="ECO:0007669"/>
    <property type="project" value="UniProtKB-ARBA"/>
</dbReference>
<evidence type="ECO:0000256" key="2">
    <source>
        <dbReference type="ARBA" id="ARBA00022448"/>
    </source>
</evidence>
<dbReference type="InterPro" id="IPR039424">
    <property type="entry name" value="SBP_5"/>
</dbReference>
<feature type="domain" description="Solute-binding protein family 5" evidence="4">
    <location>
        <begin position="75"/>
        <end position="426"/>
    </location>
</feature>
<dbReference type="PROSITE" id="PS51257">
    <property type="entry name" value="PROKAR_LIPOPROTEIN"/>
    <property type="match status" value="1"/>
</dbReference>
<name>A0A368Y6A3_9BACI</name>
<evidence type="ECO:0000313" key="6">
    <source>
        <dbReference type="Proteomes" id="UP000252585"/>
    </source>
</evidence>
<protein>
    <submittedName>
        <fullName evidence="5">Peptide/nickel transport system substrate-binding protein</fullName>
    </submittedName>
</protein>
<accession>A0A368Y6A3</accession>
<reference evidence="5 6" key="1">
    <citation type="submission" date="2018-07" db="EMBL/GenBank/DDBJ databases">
        <title>Genomic Encyclopedia of Type Strains, Phase IV (KMG-IV): sequencing the most valuable type-strain genomes for metagenomic binning, comparative biology and taxonomic classification.</title>
        <authorList>
            <person name="Goeker M."/>
        </authorList>
    </citation>
    <scope>NUCLEOTIDE SEQUENCE [LARGE SCALE GENOMIC DNA]</scope>
    <source>
        <strain evidence="5 6">DSM 27696</strain>
    </source>
</reference>
<dbReference type="CDD" id="cd08518">
    <property type="entry name" value="PBP2_NikA_DppA_OppA_like_19"/>
    <property type="match status" value="1"/>
</dbReference>
<dbReference type="InterPro" id="IPR030678">
    <property type="entry name" value="Peptide/Ni-bd"/>
</dbReference>
<dbReference type="Gene3D" id="3.10.105.10">
    <property type="entry name" value="Dipeptide-binding Protein, Domain 3"/>
    <property type="match status" value="1"/>
</dbReference>
<keyword evidence="6" id="KW-1185">Reference proteome</keyword>
<dbReference type="Pfam" id="PF00496">
    <property type="entry name" value="SBP_bac_5"/>
    <property type="match status" value="1"/>
</dbReference>
<dbReference type="GO" id="GO:1904680">
    <property type="term" value="F:peptide transmembrane transporter activity"/>
    <property type="evidence" value="ECO:0007669"/>
    <property type="project" value="TreeGrafter"/>
</dbReference>